<dbReference type="AlphaFoldDB" id="A0A2X2D6Y6"/>
<evidence type="ECO:0000256" key="4">
    <source>
        <dbReference type="ARBA" id="ARBA00023002"/>
    </source>
</evidence>
<comment type="catalytic activity">
    <reaction evidence="5">
        <text>L-methionyl-[protein] + a quinone + H2O = L-methionyl-(S)-S-oxide-[protein] + a quinol</text>
        <dbReference type="Rhea" id="RHEA:51292"/>
        <dbReference type="Rhea" id="RHEA-COMP:12313"/>
        <dbReference type="Rhea" id="RHEA-COMP:12315"/>
        <dbReference type="ChEBI" id="CHEBI:15377"/>
        <dbReference type="ChEBI" id="CHEBI:16044"/>
        <dbReference type="ChEBI" id="CHEBI:24646"/>
        <dbReference type="ChEBI" id="CHEBI:44120"/>
        <dbReference type="ChEBI" id="CHEBI:132124"/>
    </reaction>
</comment>
<evidence type="ECO:0000256" key="2">
    <source>
        <dbReference type="ARBA" id="ARBA00022723"/>
    </source>
</evidence>
<feature type="binding site" evidence="5">
    <location>
        <position position="186"/>
    </location>
    <ligand>
        <name>Mo-molybdopterin</name>
        <dbReference type="ChEBI" id="CHEBI:71302"/>
    </ligand>
</feature>
<comment type="cofactor">
    <cofactor evidence="5">
        <name>Mo-molybdopterin</name>
        <dbReference type="ChEBI" id="CHEBI:71302"/>
    </cofactor>
    <text evidence="5">Binds 1 Mo-molybdopterin (Mo-MPT) cofactor per subunit.</text>
</comment>
<comment type="PTM">
    <text evidence="5">Predicted to be exported by the Tat system. The position of the signal peptide cleavage has not been experimentally proven.</text>
</comment>
<dbReference type="NCBIfam" id="NF003767">
    <property type="entry name" value="PRK05363.1"/>
    <property type="match status" value="1"/>
</dbReference>
<comment type="function">
    <text evidence="5">Part of the MsrPQ system that repairs oxidized periplasmic proteins containing methionine sulfoxide residues (Met-O), using respiratory chain electrons. Thus protects these proteins from oxidative-stress damage caused by reactive species of oxygen and chlorine generated by the host defense mechanisms. MsrPQ is essential for the maintenance of envelope integrity under bleach stress, rescuing a wide series of structurally unrelated periplasmic proteins from methionine oxidation. The catalytic subunit MsrP is non-stereospecific, being able to reduce both (R-) and (S-) diastereoisomers of methionine sulfoxide.</text>
</comment>
<accession>A0A2X2D6Y6</accession>
<dbReference type="RefSeq" id="WP_010796852.1">
    <property type="nucleotide sequence ID" value="NZ_CP069262.1"/>
</dbReference>
<dbReference type="GO" id="GO:0043546">
    <property type="term" value="F:molybdopterin cofactor binding"/>
    <property type="evidence" value="ECO:0007669"/>
    <property type="project" value="UniProtKB-UniRule"/>
</dbReference>
<reference evidence="7 10" key="2">
    <citation type="submission" date="2020-10" db="EMBL/GenBank/DDBJ databases">
        <title>Genome sequences of Pseudomonas isolates.</title>
        <authorList>
            <person name="Wessels L."/>
            <person name="Reich F."/>
            <person name="Hammerl J."/>
        </authorList>
    </citation>
    <scope>NUCLEOTIDE SEQUENCE [LARGE SCALE GENOMIC DNA]</scope>
    <source>
        <strain evidence="7 10">20-MO00624-0</strain>
    </source>
</reference>
<dbReference type="Pfam" id="PF00174">
    <property type="entry name" value="Oxidored_molyb"/>
    <property type="match status" value="1"/>
</dbReference>
<dbReference type="SUPFAM" id="SSF56524">
    <property type="entry name" value="Oxidoreductase molybdopterin-binding domain"/>
    <property type="match status" value="1"/>
</dbReference>
<dbReference type="PANTHER" id="PTHR43032:SF3">
    <property type="entry name" value="PROTEIN-METHIONINE-SULFOXIDE REDUCTASE CATALYTIC SUBUNIT MSRP"/>
    <property type="match status" value="1"/>
</dbReference>
<dbReference type="EMBL" id="UAUF01000014">
    <property type="protein sequence ID" value="SPZ13396.1"/>
    <property type="molecule type" value="Genomic_DNA"/>
</dbReference>
<gene>
    <name evidence="8" type="primary">yedY_2</name>
    <name evidence="5 7" type="synonym">msrP</name>
    <name evidence="7" type="ORF">IRZ65_21930</name>
    <name evidence="8" type="ORF">NCTC11842_05133</name>
</gene>
<feature type="binding site" evidence="5">
    <location>
        <position position="151"/>
    </location>
    <ligand>
        <name>Mo-molybdopterin</name>
        <dbReference type="ChEBI" id="CHEBI:71302"/>
    </ligand>
    <ligandPart>
        <name>Mo</name>
        <dbReference type="ChEBI" id="CHEBI:28685"/>
    </ligandPart>
</feature>
<keyword evidence="4 5" id="KW-0560">Oxidoreductase</keyword>
<dbReference type="Proteomes" id="UP000250443">
    <property type="component" value="Unassembled WGS sequence"/>
</dbReference>
<dbReference type="GO" id="GO:0046872">
    <property type="term" value="F:metal ion binding"/>
    <property type="evidence" value="ECO:0007669"/>
    <property type="project" value="UniProtKB-KW"/>
</dbReference>
<sequence length="336" mass="37960">MLINVPPRSACTPSEITPENIYLSRRQFMGAASAAVTATMLPGWALADGSVYSDVEPGKAPDWFAEKQSAIHWKAVDVKGESITPFKDATQYNNFYEFGPDKGDPYANAEQMVIEPWTVKVDGEVGKPGTYSLEDIIRPQQLEERIYRLRCVEAWSMVIPWLGIPLADVIKQFQPTANAKYVRFETLNDPQHMPGQRSSFSLLDWPYREGLRMDEAMHPLAILAVGMYGRVLPNQNGAPIRLVVPWKYGFKSIKSIVRISLVSDQPQTTWQSMAPNEYGFYANVNPQVDHPRWSQAKERRLPSGLFSPNIKETQMFNGYAEEVAGLYAGMDLRTQY</sequence>
<feature type="domain" description="Oxidoreductase molybdopterin-binding" evidence="6">
    <location>
        <begin position="113"/>
        <end position="270"/>
    </location>
</feature>
<dbReference type="InterPro" id="IPR036374">
    <property type="entry name" value="OxRdtase_Mopterin-bd_sf"/>
</dbReference>
<evidence type="ECO:0000256" key="1">
    <source>
        <dbReference type="ARBA" id="ARBA00022505"/>
    </source>
</evidence>
<feature type="binding site" evidence="5">
    <location>
        <position position="236"/>
    </location>
    <ligand>
        <name>Mo-molybdopterin</name>
        <dbReference type="ChEBI" id="CHEBI:71302"/>
    </ligand>
</feature>
<feature type="binding site" evidence="5">
    <location>
        <begin position="252"/>
        <end position="254"/>
    </location>
    <ligand>
        <name>Mo-molybdopterin</name>
        <dbReference type="ChEBI" id="CHEBI:71302"/>
    </ligand>
</feature>
<dbReference type="GO" id="GO:0030091">
    <property type="term" value="P:protein repair"/>
    <property type="evidence" value="ECO:0007669"/>
    <property type="project" value="UniProtKB-UniRule"/>
</dbReference>
<proteinExistence type="inferred from homology"/>
<evidence type="ECO:0000256" key="3">
    <source>
        <dbReference type="ARBA" id="ARBA00022729"/>
    </source>
</evidence>
<dbReference type="EC" id="1.8.5.-" evidence="5"/>
<dbReference type="PROSITE" id="PS51318">
    <property type="entry name" value="TAT"/>
    <property type="match status" value="1"/>
</dbReference>
<keyword evidence="1 5" id="KW-0500">Molybdenum</keyword>
<comment type="similarity">
    <text evidence="5">Belongs to the MsrP family.</text>
</comment>
<keyword evidence="10" id="KW-1185">Reference proteome</keyword>
<keyword evidence="3 5" id="KW-0732">Signal</keyword>
<dbReference type="InterPro" id="IPR006311">
    <property type="entry name" value="TAT_signal"/>
</dbReference>
<dbReference type="GO" id="GO:0016672">
    <property type="term" value="F:oxidoreductase activity, acting on a sulfur group of donors, quinone or similar compound as acceptor"/>
    <property type="evidence" value="ECO:0007669"/>
    <property type="project" value="UniProtKB-UniRule"/>
</dbReference>
<comment type="subunit">
    <text evidence="5">Heterodimer of a catalytic subunit (MsrP) and a heme-binding subunit (MsrQ).</text>
</comment>
<evidence type="ECO:0000256" key="5">
    <source>
        <dbReference type="HAMAP-Rule" id="MF_01206"/>
    </source>
</evidence>
<dbReference type="HAMAP" id="MF_01206">
    <property type="entry name" value="MsrP"/>
    <property type="match status" value="1"/>
</dbReference>
<feature type="binding site" evidence="5">
    <location>
        <position position="93"/>
    </location>
    <ligand>
        <name>Mo-molybdopterin</name>
        <dbReference type="ChEBI" id="CHEBI:71302"/>
    </ligand>
</feature>
<dbReference type="InterPro" id="IPR022867">
    <property type="entry name" value="MsrP"/>
</dbReference>
<feature type="binding site" evidence="5">
    <location>
        <position position="241"/>
    </location>
    <ligand>
        <name>Mo-molybdopterin</name>
        <dbReference type="ChEBI" id="CHEBI:71302"/>
    </ligand>
</feature>
<evidence type="ECO:0000313" key="8">
    <source>
        <dbReference type="EMBL" id="SPZ13396.1"/>
    </source>
</evidence>
<evidence type="ECO:0000259" key="6">
    <source>
        <dbReference type="Pfam" id="PF00174"/>
    </source>
</evidence>
<reference evidence="8 9" key="1">
    <citation type="submission" date="2018-06" db="EMBL/GenBank/DDBJ databases">
        <authorList>
            <consortium name="Pathogen Informatics"/>
            <person name="Doyle S."/>
        </authorList>
    </citation>
    <scope>NUCLEOTIDE SEQUENCE [LARGE SCALE GENOMIC DNA]</scope>
    <source>
        <strain evidence="8 9">NCTC11842</strain>
    </source>
</reference>
<comment type="catalytic activity">
    <reaction evidence="5">
        <text>L-methionyl-[protein] + a quinone + H2O = L-methionyl-(R)-S-oxide-[protein] + a quinol</text>
        <dbReference type="Rhea" id="RHEA:51296"/>
        <dbReference type="Rhea" id="RHEA-COMP:12313"/>
        <dbReference type="Rhea" id="RHEA-COMP:12314"/>
        <dbReference type="ChEBI" id="CHEBI:15377"/>
        <dbReference type="ChEBI" id="CHEBI:16044"/>
        <dbReference type="ChEBI" id="CHEBI:24646"/>
        <dbReference type="ChEBI" id="CHEBI:45764"/>
        <dbReference type="ChEBI" id="CHEBI:132124"/>
    </reaction>
</comment>
<feature type="binding site" evidence="5">
    <location>
        <begin position="96"/>
        <end position="97"/>
    </location>
    <ligand>
        <name>Mo-molybdopterin</name>
        <dbReference type="ChEBI" id="CHEBI:71302"/>
    </ligand>
</feature>
<name>A0A2X2D6Y6_PSELU</name>
<evidence type="ECO:0000313" key="9">
    <source>
        <dbReference type="Proteomes" id="UP000250443"/>
    </source>
</evidence>
<keyword evidence="2 5" id="KW-0479">Metal-binding</keyword>
<organism evidence="8 9">
    <name type="scientific">Pseudomonas luteola</name>
    <dbReference type="NCBI Taxonomy" id="47886"/>
    <lineage>
        <taxon>Bacteria</taxon>
        <taxon>Pseudomonadati</taxon>
        <taxon>Pseudomonadota</taxon>
        <taxon>Gammaproteobacteria</taxon>
        <taxon>Pseudomonadales</taxon>
        <taxon>Pseudomonadaceae</taxon>
        <taxon>Pseudomonas</taxon>
    </lineage>
</organism>
<dbReference type="Gene3D" id="3.90.420.10">
    <property type="entry name" value="Oxidoreductase, molybdopterin-binding domain"/>
    <property type="match status" value="1"/>
</dbReference>
<evidence type="ECO:0000313" key="7">
    <source>
        <dbReference type="EMBL" id="MBF8643329.1"/>
    </source>
</evidence>
<protein>
    <recommendedName>
        <fullName evidence="5">Protein-methionine-sulfoxide reductase catalytic subunit MsrP</fullName>
        <ecNumber evidence="5">1.8.5.-</ecNumber>
    </recommendedName>
</protein>
<dbReference type="Proteomes" id="UP000626180">
    <property type="component" value="Unassembled WGS sequence"/>
</dbReference>
<evidence type="ECO:0000313" key="10">
    <source>
        <dbReference type="Proteomes" id="UP000626180"/>
    </source>
</evidence>
<dbReference type="InterPro" id="IPR000572">
    <property type="entry name" value="OxRdtase_Mopterin-bd_dom"/>
</dbReference>
<dbReference type="EMBL" id="JADMCD010000015">
    <property type="protein sequence ID" value="MBF8643329.1"/>
    <property type="molecule type" value="Genomic_DNA"/>
</dbReference>
<dbReference type="PANTHER" id="PTHR43032">
    <property type="entry name" value="PROTEIN-METHIONINE-SULFOXIDE REDUCTASE"/>
    <property type="match status" value="1"/>
</dbReference>